<dbReference type="EnsemblMetazoa" id="CapteT219606">
    <property type="protein sequence ID" value="CapteP219606"/>
    <property type="gene ID" value="CapteG219606"/>
</dbReference>
<dbReference type="EMBL" id="AMQN01001473">
    <property type="status" value="NOT_ANNOTATED_CDS"/>
    <property type="molecule type" value="Genomic_DNA"/>
</dbReference>
<keyword evidence="8 12" id="KW-0539">Nucleus</keyword>
<dbReference type="GO" id="GO:0004844">
    <property type="term" value="F:uracil DNA N-glycosylase activity"/>
    <property type="evidence" value="ECO:0007669"/>
    <property type="project" value="UniProtKB-UniRule"/>
</dbReference>
<feature type="compositionally biased region" description="Basic and acidic residues" evidence="15">
    <location>
        <begin position="15"/>
        <end position="51"/>
    </location>
</feature>
<evidence type="ECO:0000313" key="19">
    <source>
        <dbReference type="Proteomes" id="UP000014760"/>
    </source>
</evidence>
<evidence type="ECO:0000256" key="9">
    <source>
        <dbReference type="ARBA" id="ARBA00052069"/>
    </source>
</evidence>
<keyword evidence="2" id="KW-0597">Phosphoprotein</keyword>
<dbReference type="Proteomes" id="UP000014760">
    <property type="component" value="Unassembled WGS sequence"/>
</dbReference>
<feature type="compositionally biased region" description="Polar residues" evidence="15">
    <location>
        <begin position="1"/>
        <end position="11"/>
    </location>
</feature>
<dbReference type="HOGENOM" id="CLU_032162_2_1_1"/>
<dbReference type="InterPro" id="IPR018085">
    <property type="entry name" value="Ura-DNA_Glyclase_AS"/>
</dbReference>
<dbReference type="AlphaFoldDB" id="R7ULL3"/>
<feature type="active site" description="Proton acceptor" evidence="12 13">
    <location>
        <position position="150"/>
    </location>
</feature>
<proteinExistence type="inferred from homology"/>
<evidence type="ECO:0000256" key="13">
    <source>
        <dbReference type="PROSITE-ProRule" id="PRU10072"/>
    </source>
</evidence>
<dbReference type="EMBL" id="KB302615">
    <property type="protein sequence ID" value="ELU04167.1"/>
    <property type="molecule type" value="Genomic_DNA"/>
</dbReference>
<feature type="region of interest" description="Disordered" evidence="15">
    <location>
        <begin position="1"/>
        <end position="67"/>
    </location>
</feature>
<dbReference type="NCBIfam" id="NF003592">
    <property type="entry name" value="PRK05254.1-5"/>
    <property type="match status" value="1"/>
</dbReference>
<reference evidence="17 19" key="2">
    <citation type="journal article" date="2013" name="Nature">
        <title>Insights into bilaterian evolution from three spiralian genomes.</title>
        <authorList>
            <person name="Simakov O."/>
            <person name="Marletaz F."/>
            <person name="Cho S.J."/>
            <person name="Edsinger-Gonzales E."/>
            <person name="Havlak P."/>
            <person name="Hellsten U."/>
            <person name="Kuo D.H."/>
            <person name="Larsson T."/>
            <person name="Lv J."/>
            <person name="Arendt D."/>
            <person name="Savage R."/>
            <person name="Osoegawa K."/>
            <person name="de Jong P."/>
            <person name="Grimwood J."/>
            <person name="Chapman J.A."/>
            <person name="Shapiro H."/>
            <person name="Aerts A."/>
            <person name="Otillar R.P."/>
            <person name="Terry A.Y."/>
            <person name="Boore J.L."/>
            <person name="Grigoriev I.V."/>
            <person name="Lindberg D.R."/>
            <person name="Seaver E.C."/>
            <person name="Weisblat D.A."/>
            <person name="Putnam N.H."/>
            <person name="Rokhsar D.S."/>
        </authorList>
    </citation>
    <scope>NUCLEOTIDE SEQUENCE</scope>
    <source>
        <strain evidence="17 19">I ESC-2004</strain>
    </source>
</reference>
<protein>
    <recommendedName>
        <fullName evidence="12 14">Uracil-DNA glycosylase</fullName>
        <shortName evidence="12">UDG</shortName>
        <ecNumber evidence="12 14">3.2.2.27</ecNumber>
    </recommendedName>
</protein>
<comment type="catalytic activity">
    <reaction evidence="9">
        <text>a 2'-deoxyuridine in double-stranded DNA + H2O = a 2'-deoxyribose 5'-monophosphate in double-stranded DNA + uracil</text>
        <dbReference type="Rhea" id="RHEA:81455"/>
        <dbReference type="Rhea" id="RHEA-COMP:14231"/>
        <dbReference type="Rhea" id="RHEA-COMP:17071"/>
        <dbReference type="ChEBI" id="CHEBI:15377"/>
        <dbReference type="ChEBI" id="CHEBI:17568"/>
        <dbReference type="ChEBI" id="CHEBI:133902"/>
        <dbReference type="ChEBI" id="CHEBI:139095"/>
    </reaction>
    <physiologicalReaction direction="left-to-right" evidence="9">
        <dbReference type="Rhea" id="RHEA:81456"/>
    </physiologicalReaction>
</comment>
<gene>
    <name evidence="17" type="ORF">CAPTEDRAFT_219606</name>
</gene>
<keyword evidence="4 12" id="KW-0378">Hydrolase</keyword>
<organism evidence="17">
    <name type="scientific">Capitella teleta</name>
    <name type="common">Polychaete worm</name>
    <dbReference type="NCBI Taxonomy" id="283909"/>
    <lineage>
        <taxon>Eukaryota</taxon>
        <taxon>Metazoa</taxon>
        <taxon>Spiralia</taxon>
        <taxon>Lophotrochozoa</taxon>
        <taxon>Annelida</taxon>
        <taxon>Polychaeta</taxon>
        <taxon>Sedentaria</taxon>
        <taxon>Scolecida</taxon>
        <taxon>Capitellidae</taxon>
        <taxon>Capitella</taxon>
    </lineage>
</organism>
<evidence type="ECO:0000256" key="1">
    <source>
        <dbReference type="ARBA" id="ARBA00008184"/>
    </source>
</evidence>
<dbReference type="GO" id="GO:0005739">
    <property type="term" value="C:mitochondrion"/>
    <property type="evidence" value="ECO:0007669"/>
    <property type="project" value="UniProtKB-SubCell"/>
</dbReference>
<dbReference type="NCBIfam" id="NF003589">
    <property type="entry name" value="PRK05254.1-2"/>
    <property type="match status" value="1"/>
</dbReference>
<evidence type="ECO:0000256" key="12">
    <source>
        <dbReference type="HAMAP-Rule" id="MF_03166"/>
    </source>
</evidence>
<keyword evidence="3 12" id="KW-0227">DNA damage</keyword>
<evidence type="ECO:0000313" key="18">
    <source>
        <dbReference type="EnsemblMetazoa" id="CapteP219606"/>
    </source>
</evidence>
<evidence type="ECO:0000259" key="16">
    <source>
        <dbReference type="SMART" id="SM00986"/>
    </source>
</evidence>
<dbReference type="SMART" id="SM00987">
    <property type="entry name" value="UreE_C"/>
    <property type="match status" value="1"/>
</dbReference>
<comment type="catalytic activity">
    <reaction evidence="12 14">
        <text>Hydrolyzes single-stranded DNA or mismatched double-stranded DNA and polynucleotides, releasing free uracil.</text>
        <dbReference type="EC" id="3.2.2.27"/>
    </reaction>
</comment>
<dbReference type="Pfam" id="PF03167">
    <property type="entry name" value="UDG"/>
    <property type="match status" value="1"/>
</dbReference>
<dbReference type="PANTHER" id="PTHR11264:SF0">
    <property type="entry name" value="URACIL-DNA GLYCOSYLASE"/>
    <property type="match status" value="1"/>
</dbReference>
<evidence type="ECO:0000256" key="4">
    <source>
        <dbReference type="ARBA" id="ARBA00022801"/>
    </source>
</evidence>
<dbReference type="NCBIfam" id="NF003588">
    <property type="entry name" value="PRK05254.1-1"/>
    <property type="match status" value="1"/>
</dbReference>
<dbReference type="PROSITE" id="PS00130">
    <property type="entry name" value="U_DNA_GLYCOSYLASE"/>
    <property type="match status" value="1"/>
</dbReference>
<dbReference type="SUPFAM" id="SSF52141">
    <property type="entry name" value="Uracil-DNA glycosylase-like"/>
    <property type="match status" value="1"/>
</dbReference>
<evidence type="ECO:0000256" key="11">
    <source>
        <dbReference type="ARBA" id="ARBA00064140"/>
    </source>
</evidence>
<keyword evidence="19" id="KW-1185">Reference proteome</keyword>
<evidence type="ECO:0000256" key="2">
    <source>
        <dbReference type="ARBA" id="ARBA00022553"/>
    </source>
</evidence>
<comment type="similarity">
    <text evidence="1 12 14">Belongs to the uracil-DNA glycosylase (UDG) superfamily. UNG family.</text>
</comment>
<evidence type="ECO:0000256" key="14">
    <source>
        <dbReference type="RuleBase" id="RU003780"/>
    </source>
</evidence>
<dbReference type="InterPro" id="IPR036895">
    <property type="entry name" value="Uracil-DNA_glycosylase-like_sf"/>
</dbReference>
<reference evidence="18" key="3">
    <citation type="submission" date="2015-06" db="UniProtKB">
        <authorList>
            <consortium name="EnsemblMetazoa"/>
        </authorList>
    </citation>
    <scope>IDENTIFICATION</scope>
</reference>
<evidence type="ECO:0000256" key="15">
    <source>
        <dbReference type="SAM" id="MobiDB-lite"/>
    </source>
</evidence>
<dbReference type="SMART" id="SM00986">
    <property type="entry name" value="UDG"/>
    <property type="match status" value="1"/>
</dbReference>
<comment type="subunit">
    <text evidence="11">Interacts with RPA2 subunit of the RPA trimer; this interaction mediates UNG2 recruitment to RPA-coated single-stranded DNA at stalled replication forks. Interacts with PCNA; this interaction mediates UNG2 recruitment to S-phase replication foci. Interacts (via N-terminus) with FAM72A.</text>
</comment>
<keyword evidence="6 12" id="KW-0496">Mitochondrion</keyword>
<dbReference type="FunFam" id="3.40.470.10:FF:000004">
    <property type="entry name" value="Uracil-DNA glycosylase"/>
    <property type="match status" value="1"/>
</dbReference>
<sequence>MSAQKSISSFFQPLDRSKRKESLGDGDADHKKLKQDKESKADVVSSPKREVYSSAPMLTPEQKKKIEGNRLQAQIKRLTSSSHGLLQRSIGTDWFEVLQDEFNKTYFSKLGEFLQSERSKHTVFPPSDQVFAWSQMCDFKDVKVVVLGQDPYHGPNQAHGLCFSVQSGIKPPPSLENMFKELKNDIDGFAHPGHGNLTGWARQGVLLLNAVLTVRAHSANSHKDRGWEKFTDAVISCVNKHHNGIVFLLWGSYAQKKGACIDKRKHHVLKGVHPSPLSAHRGFFGCKHFSQCNELLAREGKKPIDWMALPRC</sequence>
<name>R7ULL3_CAPTE</name>
<dbReference type="NCBIfam" id="NF003591">
    <property type="entry name" value="PRK05254.1-4"/>
    <property type="match status" value="1"/>
</dbReference>
<dbReference type="OMA" id="PDNGYLM"/>
<comment type="subcellular location">
    <subcellularLocation>
        <location evidence="12">Mitochondrion</location>
    </subcellularLocation>
    <subcellularLocation>
        <location evidence="12">Nucleus</location>
    </subcellularLocation>
</comment>
<comment type="function">
    <text evidence="12 14">Excises uracil residues from the DNA which can arise as a result of misincorporation of dUMP residues by DNA polymerase or due to deamination of cytosine.</text>
</comment>
<dbReference type="GO" id="GO:0005654">
    <property type="term" value="C:nucleoplasm"/>
    <property type="evidence" value="ECO:0007669"/>
    <property type="project" value="UniProtKB-ARBA"/>
</dbReference>
<dbReference type="NCBIfam" id="TIGR00628">
    <property type="entry name" value="ung"/>
    <property type="match status" value="1"/>
</dbReference>
<keyword evidence="5" id="KW-0007">Acetylation</keyword>
<dbReference type="Gene3D" id="3.40.470.10">
    <property type="entry name" value="Uracil-DNA glycosylase-like domain"/>
    <property type="match status" value="1"/>
</dbReference>
<feature type="domain" description="Uracil-DNA glycosylase-like" evidence="16">
    <location>
        <begin position="135"/>
        <end position="296"/>
    </location>
</feature>
<evidence type="ECO:0000313" key="17">
    <source>
        <dbReference type="EMBL" id="ELU04167.1"/>
    </source>
</evidence>
<dbReference type="CDD" id="cd10027">
    <property type="entry name" value="UDG-F1-like"/>
    <property type="match status" value="1"/>
</dbReference>
<evidence type="ECO:0000256" key="5">
    <source>
        <dbReference type="ARBA" id="ARBA00022990"/>
    </source>
</evidence>
<evidence type="ECO:0000256" key="6">
    <source>
        <dbReference type="ARBA" id="ARBA00023128"/>
    </source>
</evidence>
<keyword evidence="7 12" id="KW-0234">DNA repair</keyword>
<evidence type="ECO:0000256" key="10">
    <source>
        <dbReference type="ARBA" id="ARBA00052828"/>
    </source>
</evidence>
<dbReference type="InterPro" id="IPR005122">
    <property type="entry name" value="Uracil-DNA_glycosylase-like"/>
</dbReference>
<reference evidence="19" key="1">
    <citation type="submission" date="2012-12" db="EMBL/GenBank/DDBJ databases">
        <authorList>
            <person name="Hellsten U."/>
            <person name="Grimwood J."/>
            <person name="Chapman J.A."/>
            <person name="Shapiro H."/>
            <person name="Aerts A."/>
            <person name="Otillar R.P."/>
            <person name="Terry A.Y."/>
            <person name="Boore J.L."/>
            <person name="Simakov O."/>
            <person name="Marletaz F."/>
            <person name="Cho S.-J."/>
            <person name="Edsinger-Gonzales E."/>
            <person name="Havlak P."/>
            <person name="Kuo D.-H."/>
            <person name="Larsson T."/>
            <person name="Lv J."/>
            <person name="Arendt D."/>
            <person name="Savage R."/>
            <person name="Osoegawa K."/>
            <person name="de Jong P."/>
            <person name="Lindberg D.R."/>
            <person name="Seaver E.C."/>
            <person name="Weisblat D.A."/>
            <person name="Putnam N.H."/>
            <person name="Grigoriev I.V."/>
            <person name="Rokhsar D.S."/>
        </authorList>
    </citation>
    <scope>NUCLEOTIDE SEQUENCE</scope>
    <source>
        <strain evidence="19">I ESC-2004</strain>
    </source>
</reference>
<dbReference type="OrthoDB" id="10031947at2759"/>
<dbReference type="PANTHER" id="PTHR11264">
    <property type="entry name" value="URACIL-DNA GLYCOSYLASE"/>
    <property type="match status" value="1"/>
</dbReference>
<comment type="catalytic activity">
    <reaction evidence="10">
        <text>a 2'-deoxyuridine in single-stranded DNA + H2O = a 2'-deoxyribose 5'-monophosphate in single-stranded DNA + uracil</text>
        <dbReference type="Rhea" id="RHEA:81459"/>
        <dbReference type="Rhea" id="RHEA-COMP:12847"/>
        <dbReference type="Rhea" id="RHEA-COMP:19684"/>
        <dbReference type="ChEBI" id="CHEBI:15377"/>
        <dbReference type="ChEBI" id="CHEBI:17568"/>
        <dbReference type="ChEBI" id="CHEBI:133902"/>
        <dbReference type="ChEBI" id="CHEBI:139095"/>
    </reaction>
    <physiologicalReaction direction="left-to-right" evidence="10">
        <dbReference type="Rhea" id="RHEA:81460"/>
    </physiologicalReaction>
</comment>
<dbReference type="EC" id="3.2.2.27" evidence="12 14"/>
<evidence type="ECO:0000256" key="8">
    <source>
        <dbReference type="ARBA" id="ARBA00023242"/>
    </source>
</evidence>
<evidence type="ECO:0000256" key="3">
    <source>
        <dbReference type="ARBA" id="ARBA00022763"/>
    </source>
</evidence>
<dbReference type="GO" id="GO:0097510">
    <property type="term" value="P:base-excision repair, AP site formation via deaminated base removal"/>
    <property type="evidence" value="ECO:0007669"/>
    <property type="project" value="TreeGrafter"/>
</dbReference>
<dbReference type="HAMAP" id="MF_00148">
    <property type="entry name" value="UDG"/>
    <property type="match status" value="1"/>
</dbReference>
<evidence type="ECO:0000256" key="7">
    <source>
        <dbReference type="ARBA" id="ARBA00023204"/>
    </source>
</evidence>
<dbReference type="STRING" id="283909.R7ULL3"/>
<dbReference type="InterPro" id="IPR002043">
    <property type="entry name" value="UDG_fam1"/>
</dbReference>
<accession>R7ULL3</accession>